<feature type="transmembrane region" description="Helical" evidence="6">
    <location>
        <begin position="262"/>
        <end position="280"/>
    </location>
</feature>
<evidence type="ECO:0000313" key="7">
    <source>
        <dbReference type="EMBL" id="WMB27973.1"/>
    </source>
</evidence>
<evidence type="ECO:0000256" key="3">
    <source>
        <dbReference type="ARBA" id="ARBA00022692"/>
    </source>
</evidence>
<dbReference type="EMBL" id="CP110509">
    <property type="protein sequence ID" value="WMB27973.1"/>
    <property type="molecule type" value="Genomic_DNA"/>
</dbReference>
<keyword evidence="8" id="KW-1185">Reference proteome</keyword>
<evidence type="ECO:0000256" key="4">
    <source>
        <dbReference type="ARBA" id="ARBA00022989"/>
    </source>
</evidence>
<sequence length="502" mass="54678">MEVKEKKAFKTPNTYVIIFFVLLVVAFLTWIIPGGKYSYDQSGHAIANSYQQIKANRQGLWDVIMAPIIGMVGNKEVSGAITISLNVMLFGSFLEMMDATGAINIALKNVAKKYQSNYYALITVLTFMMGIFGTVQGAYEEGFVYLLMFLPIILSLGLDTIVALMIVIFGTQAGCAASVVNPFSTGIASGIAGISPGAGIIFRSFVFLVLMSACSAMICLYAKKVKEHPEKSLQFYRRKEDIAEFAAIEGNEEKLDKKQTKVFTIFVLTFIIMILSLIPWTSLNSHWTFFNDITNWANHNAIVSTVLGSSLVPFGSWYFNEINGLLIIMTILSGFIMGYDIDKIIQILIKGAAALVSTAFIVPLARGIQVLMTNGSITATVLNATEKTLGSLPPLVFVLVCFLVYLLLATFIPSSTGLAAATISIMAPLGLFAGVSEANMVIIYNFALGFVKILAPTSIIVMTCTQAVHVGYGSWIKAIWKYAFAYFALLALLLLVSVFLVS</sequence>
<feature type="transmembrane region" description="Helical" evidence="6">
    <location>
        <begin position="483"/>
        <end position="501"/>
    </location>
</feature>
<feature type="transmembrane region" description="Helical" evidence="6">
    <location>
        <begin position="392"/>
        <end position="411"/>
    </location>
</feature>
<evidence type="ECO:0000256" key="6">
    <source>
        <dbReference type="SAM" id="Phobius"/>
    </source>
</evidence>
<feature type="transmembrane region" description="Helical" evidence="6">
    <location>
        <begin position="175"/>
        <end position="194"/>
    </location>
</feature>
<feature type="transmembrane region" description="Helical" evidence="6">
    <location>
        <begin position="200"/>
        <end position="222"/>
    </location>
</feature>
<dbReference type="RefSeq" id="WP_018367062.1">
    <property type="nucleotide sequence ID" value="NZ_CP104407.1"/>
</dbReference>
<evidence type="ECO:0000256" key="1">
    <source>
        <dbReference type="ARBA" id="ARBA00004651"/>
    </source>
</evidence>
<feature type="transmembrane region" description="Helical" evidence="6">
    <location>
        <begin position="317"/>
        <end position="339"/>
    </location>
</feature>
<keyword evidence="3 6" id="KW-0812">Transmembrane</keyword>
<feature type="transmembrane region" description="Helical" evidence="6">
    <location>
        <begin position="441"/>
        <end position="462"/>
    </location>
</feature>
<dbReference type="Pfam" id="PF03606">
    <property type="entry name" value="DcuC"/>
    <property type="match status" value="1"/>
</dbReference>
<evidence type="ECO:0000256" key="5">
    <source>
        <dbReference type="ARBA" id="ARBA00023136"/>
    </source>
</evidence>
<dbReference type="Proteomes" id="UP001238096">
    <property type="component" value="Chromosome"/>
</dbReference>
<keyword evidence="4 6" id="KW-1133">Transmembrane helix</keyword>
<feature type="transmembrane region" description="Helical" evidence="6">
    <location>
        <begin position="351"/>
        <end position="372"/>
    </location>
</feature>
<proteinExistence type="predicted"/>
<accession>A0ABY9LGU5</accession>
<gene>
    <name evidence="7" type="ORF">N1496_08210</name>
</gene>
<feature type="transmembrane region" description="Helical" evidence="6">
    <location>
        <begin position="118"/>
        <end position="139"/>
    </location>
</feature>
<evidence type="ECO:0000256" key="2">
    <source>
        <dbReference type="ARBA" id="ARBA00022475"/>
    </source>
</evidence>
<keyword evidence="2" id="KW-1003">Cell membrane</keyword>
<protein>
    <submittedName>
        <fullName evidence="7">YfcC family protein</fullName>
    </submittedName>
</protein>
<reference evidence="8" key="1">
    <citation type="submission" date="2022-10" db="EMBL/GenBank/DDBJ databases">
        <title>Streptococcus didelphis as causative of fatal infections in opossums (Didelphis albiventris).</title>
        <authorList>
            <person name="Breyer G.M."/>
            <person name="Da Silva M.E.R.J."/>
            <person name="Siqueira F.M."/>
        </authorList>
    </citation>
    <scope>NUCLEOTIDE SEQUENCE [LARGE SCALE GENOMIC DNA]</scope>
    <source>
        <strain evidence="8">LBVP101/21</strain>
    </source>
</reference>
<evidence type="ECO:0000313" key="8">
    <source>
        <dbReference type="Proteomes" id="UP001238096"/>
    </source>
</evidence>
<dbReference type="InterPro" id="IPR018385">
    <property type="entry name" value="C4_dicarb_anaerob_car-like"/>
</dbReference>
<dbReference type="PANTHER" id="PTHR43652">
    <property type="entry name" value="BASIC AMINO ACID ANTIPORTER YFCC-RELATED"/>
    <property type="match status" value="1"/>
</dbReference>
<feature type="transmembrane region" description="Helical" evidence="6">
    <location>
        <begin position="77"/>
        <end position="97"/>
    </location>
</feature>
<dbReference type="PANTHER" id="PTHR43652:SF6">
    <property type="entry name" value="ARGININE REPRESSOR"/>
    <property type="match status" value="1"/>
</dbReference>
<dbReference type="InterPro" id="IPR051679">
    <property type="entry name" value="DASS-Related_Transporters"/>
</dbReference>
<keyword evidence="5 6" id="KW-0472">Membrane</keyword>
<comment type="subcellular location">
    <subcellularLocation>
        <location evidence="1">Cell membrane</location>
        <topology evidence="1">Multi-pass membrane protein</topology>
    </subcellularLocation>
</comment>
<organism evidence="7 8">
    <name type="scientific">Streptococcus didelphis</name>
    <dbReference type="NCBI Taxonomy" id="102886"/>
    <lineage>
        <taxon>Bacteria</taxon>
        <taxon>Bacillati</taxon>
        <taxon>Bacillota</taxon>
        <taxon>Bacilli</taxon>
        <taxon>Lactobacillales</taxon>
        <taxon>Streptococcaceae</taxon>
        <taxon>Streptococcus</taxon>
    </lineage>
</organism>
<feature type="transmembrane region" description="Helical" evidence="6">
    <location>
        <begin position="12"/>
        <end position="32"/>
    </location>
</feature>
<feature type="transmembrane region" description="Helical" evidence="6">
    <location>
        <begin position="145"/>
        <end position="168"/>
    </location>
</feature>
<feature type="transmembrane region" description="Helical" evidence="6">
    <location>
        <begin position="418"/>
        <end position="435"/>
    </location>
</feature>
<name>A0ABY9LGU5_9STRE</name>